<organism evidence="2 3">
    <name type="scientific">Halogranum salarium B-1</name>
    <dbReference type="NCBI Taxonomy" id="1210908"/>
    <lineage>
        <taxon>Archaea</taxon>
        <taxon>Methanobacteriati</taxon>
        <taxon>Methanobacteriota</taxon>
        <taxon>Stenosarchaea group</taxon>
        <taxon>Halobacteria</taxon>
        <taxon>Halobacteriales</taxon>
        <taxon>Haloferacaceae</taxon>
    </lineage>
</organism>
<dbReference type="Proteomes" id="UP000007813">
    <property type="component" value="Unassembled WGS sequence"/>
</dbReference>
<sequence>MSDRLADRLKEIGEQNDPTLPSDPFERYLYKDEVTFSAFQYMLRNPTQSFSRTHVGKNIPFSGSVLQQSDRWDKYLKHGMVERVETDTPWDEYVVVEDSPYVEFLRELYSFEE</sequence>
<proteinExistence type="predicted"/>
<gene>
    <name evidence="2" type="ORF">HSB1_40440</name>
</gene>
<evidence type="ECO:0000313" key="2">
    <source>
        <dbReference type="EMBL" id="EJN57683.1"/>
    </source>
</evidence>
<dbReference type="AlphaFoldDB" id="J2ZXF4"/>
<protein>
    <submittedName>
        <fullName evidence="2">Uncharacterized protein</fullName>
    </submittedName>
</protein>
<name>J2ZXF4_9EURY</name>
<evidence type="ECO:0000256" key="1">
    <source>
        <dbReference type="SAM" id="MobiDB-lite"/>
    </source>
</evidence>
<evidence type="ECO:0000313" key="3">
    <source>
        <dbReference type="Proteomes" id="UP000007813"/>
    </source>
</evidence>
<dbReference type="EMBL" id="ALJD01000012">
    <property type="protein sequence ID" value="EJN57683.1"/>
    <property type="molecule type" value="Genomic_DNA"/>
</dbReference>
<feature type="region of interest" description="Disordered" evidence="1">
    <location>
        <begin position="1"/>
        <end position="24"/>
    </location>
</feature>
<feature type="compositionally biased region" description="Basic and acidic residues" evidence="1">
    <location>
        <begin position="1"/>
        <end position="13"/>
    </location>
</feature>
<accession>J2ZXF4</accession>
<reference evidence="2 3" key="1">
    <citation type="journal article" date="2012" name="J. Bacteriol.">
        <title>Draft Genome Sequence of the Extremely Halophilic Archaeon Halogranum salarium B-1T.</title>
        <authorList>
            <person name="Kim K.K."/>
            <person name="Lee K.C."/>
            <person name="Lee J.S."/>
        </authorList>
    </citation>
    <scope>NUCLEOTIDE SEQUENCE [LARGE SCALE GENOMIC DNA]</scope>
    <source>
        <strain evidence="2 3">B-1</strain>
    </source>
</reference>
<dbReference type="RefSeq" id="WP_009377454.1">
    <property type="nucleotide sequence ID" value="NZ_ALJD01000012.1"/>
</dbReference>
<comment type="caution">
    <text evidence="2">The sequence shown here is derived from an EMBL/GenBank/DDBJ whole genome shotgun (WGS) entry which is preliminary data.</text>
</comment>